<keyword evidence="5" id="KW-0539">Nucleus</keyword>
<feature type="compositionally biased region" description="Acidic residues" evidence="7">
    <location>
        <begin position="646"/>
        <end position="663"/>
    </location>
</feature>
<feature type="region of interest" description="Disordered" evidence="7">
    <location>
        <begin position="748"/>
        <end position="773"/>
    </location>
</feature>
<dbReference type="PANTHER" id="PTHR13831:SF0">
    <property type="entry name" value="PROTEIN HIRA"/>
    <property type="match status" value="1"/>
</dbReference>
<evidence type="ECO:0000256" key="3">
    <source>
        <dbReference type="ARBA" id="ARBA00022737"/>
    </source>
</evidence>
<keyword evidence="10" id="KW-1185">Reference proteome</keyword>
<dbReference type="GO" id="GO:0000417">
    <property type="term" value="C:HIR complex"/>
    <property type="evidence" value="ECO:0007669"/>
    <property type="project" value="TreeGrafter"/>
</dbReference>
<evidence type="ECO:0000256" key="2">
    <source>
        <dbReference type="ARBA" id="ARBA00022574"/>
    </source>
</evidence>
<feature type="compositionally biased region" description="Polar residues" evidence="7">
    <location>
        <begin position="748"/>
        <end position="757"/>
    </location>
</feature>
<accession>A0A9K3KUC2</accession>
<feature type="compositionally biased region" description="Polar residues" evidence="7">
    <location>
        <begin position="150"/>
        <end position="161"/>
    </location>
</feature>
<dbReference type="PANTHER" id="PTHR13831">
    <property type="entry name" value="MEMBER OF THE HIR1 FAMILY OF WD-REPEAT PROTEINS"/>
    <property type="match status" value="1"/>
</dbReference>
<dbReference type="GO" id="GO:0000785">
    <property type="term" value="C:chromatin"/>
    <property type="evidence" value="ECO:0007669"/>
    <property type="project" value="TreeGrafter"/>
</dbReference>
<dbReference type="InterPro" id="IPR011494">
    <property type="entry name" value="HIRA-like_C"/>
</dbReference>
<keyword evidence="2 6" id="KW-0853">WD repeat</keyword>
<protein>
    <submittedName>
        <fullName evidence="9">YD repeat protein</fullName>
    </submittedName>
</protein>
<dbReference type="AlphaFoldDB" id="A0A9K3KUC2"/>
<feature type="compositionally biased region" description="Basic and acidic residues" evidence="7">
    <location>
        <begin position="716"/>
        <end position="726"/>
    </location>
</feature>
<dbReference type="InterPro" id="IPR001680">
    <property type="entry name" value="WD40_rpt"/>
</dbReference>
<evidence type="ECO:0000256" key="4">
    <source>
        <dbReference type="ARBA" id="ARBA00022853"/>
    </source>
</evidence>
<name>A0A9K3KUC2_9STRA</name>
<dbReference type="Pfam" id="PF00400">
    <property type="entry name" value="WD40"/>
    <property type="match status" value="4"/>
</dbReference>
<dbReference type="GO" id="GO:0031491">
    <property type="term" value="F:nucleosome binding"/>
    <property type="evidence" value="ECO:0007669"/>
    <property type="project" value="TreeGrafter"/>
</dbReference>
<proteinExistence type="predicted"/>
<feature type="repeat" description="WD" evidence="6">
    <location>
        <begin position="349"/>
        <end position="380"/>
    </location>
</feature>
<keyword evidence="4" id="KW-0156">Chromatin regulator</keyword>
<dbReference type="GO" id="GO:0006338">
    <property type="term" value="P:chromatin remodeling"/>
    <property type="evidence" value="ECO:0007669"/>
    <property type="project" value="InterPro"/>
</dbReference>
<evidence type="ECO:0000259" key="8">
    <source>
        <dbReference type="Pfam" id="PF07569"/>
    </source>
</evidence>
<keyword evidence="3" id="KW-0677">Repeat</keyword>
<gene>
    <name evidence="9" type="ORF">IV203_012314</name>
</gene>
<dbReference type="GO" id="GO:0005634">
    <property type="term" value="C:nucleus"/>
    <property type="evidence" value="ECO:0007669"/>
    <property type="project" value="UniProtKB-SubCell"/>
</dbReference>
<comment type="subcellular location">
    <subcellularLocation>
        <location evidence="1">Nucleus</location>
    </subcellularLocation>
</comment>
<evidence type="ECO:0000313" key="9">
    <source>
        <dbReference type="EMBL" id="KAG7349717.1"/>
    </source>
</evidence>
<dbReference type="GO" id="GO:0006351">
    <property type="term" value="P:DNA-templated transcription"/>
    <property type="evidence" value="ECO:0007669"/>
    <property type="project" value="InterPro"/>
</dbReference>
<evidence type="ECO:0000256" key="6">
    <source>
        <dbReference type="PROSITE-ProRule" id="PRU00221"/>
    </source>
</evidence>
<dbReference type="GO" id="GO:0006355">
    <property type="term" value="P:regulation of DNA-templated transcription"/>
    <property type="evidence" value="ECO:0007669"/>
    <property type="project" value="InterPro"/>
</dbReference>
<comment type="caution">
    <text evidence="9">The sequence shown here is derived from an EMBL/GenBank/DDBJ whole genome shotgun (WGS) entry which is preliminary data.</text>
</comment>
<dbReference type="Pfam" id="PF07569">
    <property type="entry name" value="Hira"/>
    <property type="match status" value="1"/>
</dbReference>
<evidence type="ECO:0000256" key="5">
    <source>
        <dbReference type="ARBA" id="ARBA00023242"/>
    </source>
</evidence>
<feature type="region of interest" description="Disordered" evidence="7">
    <location>
        <begin position="644"/>
        <end position="726"/>
    </location>
</feature>
<evidence type="ECO:0000313" key="10">
    <source>
        <dbReference type="Proteomes" id="UP000693970"/>
    </source>
</evidence>
<dbReference type="PROSITE" id="PS50082">
    <property type="entry name" value="WD_REPEATS_2"/>
    <property type="match status" value="2"/>
</dbReference>
<feature type="compositionally biased region" description="Polar residues" evidence="7">
    <location>
        <begin position="403"/>
        <end position="417"/>
    </location>
</feature>
<reference evidence="9" key="2">
    <citation type="submission" date="2021-04" db="EMBL/GenBank/DDBJ databases">
        <authorList>
            <person name="Podell S."/>
        </authorList>
    </citation>
    <scope>NUCLEOTIDE SEQUENCE</scope>
    <source>
        <strain evidence="9">Hildebrandi</strain>
    </source>
</reference>
<feature type="region of interest" description="Disordered" evidence="7">
    <location>
        <begin position="1078"/>
        <end position="1099"/>
    </location>
</feature>
<dbReference type="InterPro" id="IPR019015">
    <property type="entry name" value="HIRA_B_motif"/>
</dbReference>
<feature type="region of interest" description="Disordered" evidence="7">
    <location>
        <begin position="403"/>
        <end position="422"/>
    </location>
</feature>
<feature type="compositionally biased region" description="Polar residues" evidence="7">
    <location>
        <begin position="132"/>
        <end position="141"/>
    </location>
</feature>
<organism evidence="9 10">
    <name type="scientific">Nitzschia inconspicua</name>
    <dbReference type="NCBI Taxonomy" id="303405"/>
    <lineage>
        <taxon>Eukaryota</taxon>
        <taxon>Sar</taxon>
        <taxon>Stramenopiles</taxon>
        <taxon>Ochrophyta</taxon>
        <taxon>Bacillariophyta</taxon>
        <taxon>Bacillariophyceae</taxon>
        <taxon>Bacillariophycidae</taxon>
        <taxon>Bacillariales</taxon>
        <taxon>Bacillariaceae</taxon>
        <taxon>Nitzschia</taxon>
    </lineage>
</organism>
<evidence type="ECO:0000256" key="7">
    <source>
        <dbReference type="SAM" id="MobiDB-lite"/>
    </source>
</evidence>
<feature type="domain" description="Protein HIRA-like C-terminal" evidence="8">
    <location>
        <begin position="1029"/>
        <end position="1168"/>
    </location>
</feature>
<dbReference type="OrthoDB" id="1741719at2759"/>
<dbReference type="Pfam" id="PF09453">
    <property type="entry name" value="HIRA_B"/>
    <property type="match status" value="1"/>
</dbReference>
<dbReference type="PROSITE" id="PS50294">
    <property type="entry name" value="WD_REPEATS_REGION"/>
    <property type="match status" value="1"/>
</dbReference>
<feature type="repeat" description="WD" evidence="6">
    <location>
        <begin position="82"/>
        <end position="99"/>
    </location>
</feature>
<dbReference type="SMART" id="SM00320">
    <property type="entry name" value="WD40"/>
    <property type="match status" value="5"/>
</dbReference>
<evidence type="ECO:0000256" key="1">
    <source>
        <dbReference type="ARBA" id="ARBA00004123"/>
    </source>
</evidence>
<dbReference type="Proteomes" id="UP000693970">
    <property type="component" value="Unassembled WGS sequence"/>
</dbReference>
<sequence length="1243" mass="133783">MVVAEVPLWVVHSNAPGPAQGATAKAAAAEIANAGPDTSNTDASAAQREMQQRAMESLTLLDGTTRSGSVQKAAIYSVDVHGNKFATGGGDGTVRIWNLGALFPKPKSMIHSQYHKIGPSTVTDNEATLSTQNNYESSGESSMEEIALSHNKTSGTGPNTSGKDDGSVPSSADDEEEEAETVHDLSGLVRRKKDGGTKPAAPMVPIASPSKLPHPHHTNKFHQHRLLCTLSAHTGSSVLAVRFSHNGKYLASAGDDSVVCVYAQQKTNGSNLEGTHVEHWTRIKLCRGHALDAVGLAWAPDDSHLVSCSLDSNTPIIVWNLTDLVDDAQQEYAMGYSNVLCNPYKILGKGVHTSTVKGVTFDPAGTYLASSGDDPSVCVWRAHDDWGLEKRIDAKSGIFRKWNSSGKDNSSNQPGGFNNNSSLDSRALSSQSLFRRLSWSTDGAYICSTNAVVKNKHVASTISREGWAVSTAKSTATGAVNLVGHKQPVVVTRHCPYLLKVNGGNEKNTDEEEPEYATLLALGDKKGFVTVWSTRKSRPVFKIQCSETRCTVTDISWGRLSNQQGDLLLLISLLDGQVVALRFGIPDELGSLLSSEEQSRVFQLRYGIDTSDGTMGGRRLFVGGNAGPKFIENALQFSMENRVEAAEDDEDVDEQNDTDEPDPSSEAPKSQMSAEEIRAAQSETRTKGGKKRVQPLLMQTSIGQPAKKQKTLNGNKPEDKSKRKADTLEDAIDLADRALIGADTINTQRPAQSSTGTAVVDSNGHHHHVPPQLTRQPQNMQMTAGLQATPQIPHSTERIHTVELPVDSEYAALAEGDKFVADCTNSLQVPQGSSGSALPCSVLTLSKSGQCLWKDQLPGTSCSAIAATKTWLVIGTSDGCIQIYGTSPSLGWASSSAFRSHPPFVLGKPVVALHLRETKNAAAGDNAMSTSSRTEMLVVTSDGNFSVYGLEPSVKVLYKGSILPAMTHMLLSADLGTDLYLPKLARIQMTETNRLLLLLSLQQGSQGDHGRGNHGAEQSPSLGAGGSLQGFVYDRSSELWMRVADSRFILSDFYNALPASSRSGSVMTKKYFGPPEGDLSKMDDSVRMGATSSTLQRSRRGRTINDTYSQTVTTTTGNGDTSNDVASRSHCEDRMSCALALGSAVEFEYWFSMYVRTLALSGNETMLRMAVDMLLGKSAGQRSNGDATATSSCWWLSDSPRVLKFDRIKLIRTVIIPEMSKNRALQRVTNEIAVEVNALTPEQ</sequence>
<feature type="region of interest" description="Disordered" evidence="7">
    <location>
        <begin position="132"/>
        <end position="213"/>
    </location>
</feature>
<dbReference type="InterPro" id="IPR031120">
    <property type="entry name" value="HIR1-like"/>
</dbReference>
<dbReference type="EMBL" id="JAGRRH010000019">
    <property type="protein sequence ID" value="KAG7349717.1"/>
    <property type="molecule type" value="Genomic_DNA"/>
</dbReference>
<reference evidence="9" key="1">
    <citation type="journal article" date="2021" name="Sci. Rep.">
        <title>Diploid genomic architecture of Nitzschia inconspicua, an elite biomass production diatom.</title>
        <authorList>
            <person name="Oliver A."/>
            <person name="Podell S."/>
            <person name="Pinowska A."/>
            <person name="Traller J.C."/>
            <person name="Smith S.R."/>
            <person name="McClure R."/>
            <person name="Beliaev A."/>
            <person name="Bohutskyi P."/>
            <person name="Hill E.A."/>
            <person name="Rabines A."/>
            <person name="Zheng H."/>
            <person name="Allen L.Z."/>
            <person name="Kuo A."/>
            <person name="Grigoriev I.V."/>
            <person name="Allen A.E."/>
            <person name="Hazlebeck D."/>
            <person name="Allen E.E."/>
        </authorList>
    </citation>
    <scope>NUCLEOTIDE SEQUENCE</scope>
    <source>
        <strain evidence="9">Hildebrandi</strain>
    </source>
</reference>